<name>A0A3D5J054_9FLAO</name>
<dbReference type="Proteomes" id="UP000264330">
    <property type="component" value="Unassembled WGS sequence"/>
</dbReference>
<dbReference type="AlphaFoldDB" id="A0A3D5J054"/>
<organism evidence="2 3">
    <name type="scientific">Zunongwangia profunda</name>
    <dbReference type="NCBI Taxonomy" id="398743"/>
    <lineage>
        <taxon>Bacteria</taxon>
        <taxon>Pseudomonadati</taxon>
        <taxon>Bacteroidota</taxon>
        <taxon>Flavobacteriia</taxon>
        <taxon>Flavobacteriales</taxon>
        <taxon>Flavobacteriaceae</taxon>
        <taxon>Zunongwangia</taxon>
    </lineage>
</organism>
<evidence type="ECO:0000313" key="3">
    <source>
        <dbReference type="Proteomes" id="UP000264330"/>
    </source>
</evidence>
<gene>
    <name evidence="2" type="ORF">DGQ38_09770</name>
</gene>
<reference evidence="2 3" key="1">
    <citation type="journal article" date="2018" name="Nat. Biotechnol.">
        <title>A standardized bacterial taxonomy based on genome phylogeny substantially revises the tree of life.</title>
        <authorList>
            <person name="Parks D.H."/>
            <person name="Chuvochina M."/>
            <person name="Waite D.W."/>
            <person name="Rinke C."/>
            <person name="Skarshewski A."/>
            <person name="Chaumeil P.A."/>
            <person name="Hugenholtz P."/>
        </authorList>
    </citation>
    <scope>NUCLEOTIDE SEQUENCE [LARGE SCALE GENOMIC DNA]</scope>
    <source>
        <strain evidence="2">UBA9359</strain>
    </source>
</reference>
<evidence type="ECO:0000313" key="2">
    <source>
        <dbReference type="EMBL" id="HCV81324.1"/>
    </source>
</evidence>
<feature type="non-terminal residue" evidence="2">
    <location>
        <position position="1"/>
    </location>
</feature>
<sequence length="87" mass="9569">FIFTNYFTQNMIYFPSNAGIAGGLIGGLLYIITSISSFLISSSGNIATTFDMSLRYLGVGIPLVLVIFYSSFLILKKQQKKTKITTV</sequence>
<keyword evidence="1" id="KW-1133">Transmembrane helix</keyword>
<proteinExistence type="predicted"/>
<feature type="transmembrane region" description="Helical" evidence="1">
    <location>
        <begin position="12"/>
        <end position="33"/>
    </location>
</feature>
<keyword evidence="1" id="KW-0812">Transmembrane</keyword>
<feature type="transmembrane region" description="Helical" evidence="1">
    <location>
        <begin position="53"/>
        <end position="75"/>
    </location>
</feature>
<accession>A0A3D5J054</accession>
<evidence type="ECO:0000256" key="1">
    <source>
        <dbReference type="SAM" id="Phobius"/>
    </source>
</evidence>
<dbReference type="EMBL" id="DPMF01000232">
    <property type="protein sequence ID" value="HCV81324.1"/>
    <property type="molecule type" value="Genomic_DNA"/>
</dbReference>
<protein>
    <submittedName>
        <fullName evidence="2">MFS transporter</fullName>
    </submittedName>
</protein>
<comment type="caution">
    <text evidence="2">The sequence shown here is derived from an EMBL/GenBank/DDBJ whole genome shotgun (WGS) entry which is preliminary data.</text>
</comment>
<keyword evidence="1" id="KW-0472">Membrane</keyword>